<organism evidence="3 4">
    <name type="scientific">Fulvitalea axinellae</name>
    <dbReference type="NCBI Taxonomy" id="1182444"/>
    <lineage>
        <taxon>Bacteria</taxon>
        <taxon>Pseudomonadati</taxon>
        <taxon>Bacteroidota</taxon>
        <taxon>Cytophagia</taxon>
        <taxon>Cytophagales</taxon>
        <taxon>Persicobacteraceae</taxon>
        <taxon>Fulvitalea</taxon>
    </lineage>
</organism>
<dbReference type="InterPro" id="IPR025646">
    <property type="entry name" value="DUF4350"/>
</dbReference>
<keyword evidence="1" id="KW-1133">Transmembrane helix</keyword>
<feature type="transmembrane region" description="Helical" evidence="1">
    <location>
        <begin position="335"/>
        <end position="352"/>
    </location>
</feature>
<feature type="domain" description="DUF4350" evidence="2">
    <location>
        <begin position="42"/>
        <end position="294"/>
    </location>
</feature>
<feature type="transmembrane region" description="Helical" evidence="1">
    <location>
        <begin position="7"/>
        <end position="27"/>
    </location>
</feature>
<keyword evidence="1" id="KW-0812">Transmembrane</keyword>
<name>A0AAU9CE59_9BACT</name>
<keyword evidence="4" id="KW-1185">Reference proteome</keyword>
<proteinExistence type="predicted"/>
<evidence type="ECO:0000256" key="1">
    <source>
        <dbReference type="SAM" id="Phobius"/>
    </source>
</evidence>
<keyword evidence="1" id="KW-0472">Membrane</keyword>
<gene>
    <name evidence="3" type="ORF">FUAX_28480</name>
</gene>
<dbReference type="AlphaFoldDB" id="A0AAU9CE59"/>
<dbReference type="RefSeq" id="WP_338391973.1">
    <property type="nucleotide sequence ID" value="NZ_AP025314.1"/>
</dbReference>
<dbReference type="Proteomes" id="UP001348817">
    <property type="component" value="Chromosome"/>
</dbReference>
<sequence>MLNTRNLAVIVVLVVVVSSLYYVRTLFVPKYDWRSNYELKSDEPYGLGLFTEIVSASEDVTLIKSALSHYKKLNDSLGRSNYIFVGKRPYLDSADLSNIFDFAKQGNRAMIIAESLPKQLLDSVFVTFSEKELDSLEAIWEEEAEAIEEIIVNTREDSLLVEEFDPDSLSLEASDSIQDALAKLTEDNYFGPNRRDYKFREQGIFSFGPENSKREYYPFTYRSGKKDRRGRWYYFDEDERLRPNADTLIWLYADKMAGIKLHYGEGEIIVAQNPRPLTNYFLKDSVGAEFASLLLSSLQDGPVFLDAYSHNYRVSFNLGGAQRTPLSYVLSKPQLRSAIYLVLVLALLYVVFESRRKHKAIPLVEAPENSSKAFVENIAQLYYNSKQGEVKVAEHIKNQFFAYIREKYHIPTKGKTDELVEPIAKATGVNSEDIEVLFRQYYATVYESGKSERARKLADFYSSVEKFYEATADGTSVKKQEPEAVA</sequence>
<evidence type="ECO:0000313" key="3">
    <source>
        <dbReference type="EMBL" id="BDD10416.1"/>
    </source>
</evidence>
<evidence type="ECO:0000313" key="4">
    <source>
        <dbReference type="Proteomes" id="UP001348817"/>
    </source>
</evidence>
<accession>A0AAU9CE59</accession>
<evidence type="ECO:0000259" key="2">
    <source>
        <dbReference type="Pfam" id="PF14258"/>
    </source>
</evidence>
<reference evidence="3 4" key="1">
    <citation type="submission" date="2021-12" db="EMBL/GenBank/DDBJ databases">
        <title>Genome sequencing of bacteria with rrn-lacking chromosome and rrn-plasmid.</title>
        <authorList>
            <person name="Anda M."/>
            <person name="Iwasaki W."/>
        </authorList>
    </citation>
    <scope>NUCLEOTIDE SEQUENCE [LARGE SCALE GENOMIC DNA]</scope>
    <source>
        <strain evidence="3 4">DSM 100852</strain>
    </source>
</reference>
<dbReference type="Pfam" id="PF14258">
    <property type="entry name" value="DUF4350"/>
    <property type="match status" value="1"/>
</dbReference>
<dbReference type="EMBL" id="AP025314">
    <property type="protein sequence ID" value="BDD10416.1"/>
    <property type="molecule type" value="Genomic_DNA"/>
</dbReference>
<protein>
    <recommendedName>
        <fullName evidence="2">DUF4350 domain-containing protein</fullName>
    </recommendedName>
</protein>
<dbReference type="KEGG" id="fax:FUAX_28480"/>